<evidence type="ECO:0000313" key="4">
    <source>
        <dbReference type="RefSeq" id="XP_010480806.1"/>
    </source>
</evidence>
<dbReference type="PANTHER" id="PTHR31973:SF187">
    <property type="entry name" value="MUTATOR TRANSPOSASE MUDRA PROTEIN"/>
    <property type="match status" value="1"/>
</dbReference>
<feature type="domain" description="MULE transposase" evidence="2">
    <location>
        <begin position="273"/>
        <end position="367"/>
    </location>
</feature>
<evidence type="ECO:0000259" key="2">
    <source>
        <dbReference type="Pfam" id="PF10551"/>
    </source>
</evidence>
<reference evidence="4" key="2">
    <citation type="submission" date="2025-08" db="UniProtKB">
        <authorList>
            <consortium name="RefSeq"/>
        </authorList>
    </citation>
    <scope>IDENTIFICATION</scope>
    <source>
        <tissue evidence="4">Leaf</tissue>
    </source>
</reference>
<dbReference type="Proteomes" id="UP000694864">
    <property type="component" value="Chromosome 17"/>
</dbReference>
<proteinExistence type="predicted"/>
<organism evidence="3 4">
    <name type="scientific">Camelina sativa</name>
    <name type="common">False flax</name>
    <name type="synonym">Myagrum sativum</name>
    <dbReference type="NCBI Taxonomy" id="90675"/>
    <lineage>
        <taxon>Eukaryota</taxon>
        <taxon>Viridiplantae</taxon>
        <taxon>Streptophyta</taxon>
        <taxon>Embryophyta</taxon>
        <taxon>Tracheophyta</taxon>
        <taxon>Spermatophyta</taxon>
        <taxon>Magnoliopsida</taxon>
        <taxon>eudicotyledons</taxon>
        <taxon>Gunneridae</taxon>
        <taxon>Pentapetalae</taxon>
        <taxon>rosids</taxon>
        <taxon>malvids</taxon>
        <taxon>Brassicales</taxon>
        <taxon>Brassicaceae</taxon>
        <taxon>Camelineae</taxon>
        <taxon>Camelina</taxon>
    </lineage>
</organism>
<dbReference type="Pfam" id="PF10551">
    <property type="entry name" value="MULE"/>
    <property type="match status" value="1"/>
</dbReference>
<dbReference type="RefSeq" id="XP_010480806.1">
    <property type="nucleotide sequence ID" value="XM_010482504.1"/>
</dbReference>
<evidence type="ECO:0000256" key="1">
    <source>
        <dbReference type="SAM" id="MobiDB-lite"/>
    </source>
</evidence>
<feature type="compositionally biased region" description="Acidic residues" evidence="1">
    <location>
        <begin position="45"/>
        <end position="56"/>
    </location>
</feature>
<feature type="region of interest" description="Disordered" evidence="1">
    <location>
        <begin position="40"/>
        <end position="59"/>
    </location>
</feature>
<dbReference type="InterPro" id="IPR018289">
    <property type="entry name" value="MULE_transposase_dom"/>
</dbReference>
<gene>
    <name evidence="4" type="primary">LOC104759592</name>
</gene>
<keyword evidence="3" id="KW-1185">Reference proteome</keyword>
<sequence length="582" mass="67686">MSIVVPDAEFGGDFDEEAIDRDEFHIDQLVNEFVDEPPVRHDVYPESDTEENGDGEEPVHTHIRRGDGHLYDKQTFFSGVAFKEAVTDYVLRTGNNLKQYRYDKDKIGFICVGCNGVDGSKCEWKVYAAILPSDNMWRIRKFNDKHSCIPNGECEMFKVNHIARLFLDKIRDNPEYFMPMKMEEIIKERWKISVTRHQCQAARKKALRWIEKEYDEQFARLRDYAAEILESNKDSHVEVECVTTDDGKDMFDRFYVCFDNIRRTWKETCRPLIGMDGCFLKNKVKGQLLVALGRDANNGIYPIAWGVVKVENTDNWTWFMKHLKTDLGLNDGDGFILVSDRQKGLIKAVQLELPKMEHRMCVQHIYGNLKKHHGNKTRMKPLLWDLAWSYNEADYKRHLERIFCYDTGVYNDVMRTNPKNWCRAFHKIGSYCEDVDNNPTESFNSSINKAREKPFIAMLETIRRLAMVRIAKRSAESHSHTGICTPYVALFLAKEHKYASESKVNSSTNGAYEWQICGIPCEHAYAVIIEKTLVAEDYVCQWFRTAMWKRNYTEGLVPQRGPSQVKGNQVKVHSLKLNQVAK</sequence>
<name>A0ABM0X515_CAMSA</name>
<reference evidence="3" key="1">
    <citation type="journal article" date="2014" name="Nat. Commun.">
        <title>The emerging biofuel crop Camelina sativa retains a highly undifferentiated hexaploid genome structure.</title>
        <authorList>
            <person name="Kagale S."/>
            <person name="Koh C."/>
            <person name="Nixon J."/>
            <person name="Bollina V."/>
            <person name="Clarke W.E."/>
            <person name="Tuteja R."/>
            <person name="Spillane C."/>
            <person name="Robinson S.J."/>
            <person name="Links M.G."/>
            <person name="Clarke C."/>
            <person name="Higgins E.E."/>
            <person name="Huebert T."/>
            <person name="Sharpe A.G."/>
            <person name="Parkin I.A."/>
        </authorList>
    </citation>
    <scope>NUCLEOTIDE SEQUENCE [LARGE SCALE GENOMIC DNA]</scope>
    <source>
        <strain evidence="3">cv. DH55</strain>
    </source>
</reference>
<evidence type="ECO:0000313" key="3">
    <source>
        <dbReference type="Proteomes" id="UP000694864"/>
    </source>
</evidence>
<accession>A0ABM0X515</accession>
<protein>
    <submittedName>
        <fullName evidence="4">Uncharacterized protein LOC104759592</fullName>
    </submittedName>
</protein>
<dbReference type="PANTHER" id="PTHR31973">
    <property type="entry name" value="POLYPROTEIN, PUTATIVE-RELATED"/>
    <property type="match status" value="1"/>
</dbReference>
<dbReference type="GeneID" id="104759592"/>